<dbReference type="EMBL" id="BAABGM010000015">
    <property type="protein sequence ID" value="GAA4407950.1"/>
    <property type="molecule type" value="Genomic_DNA"/>
</dbReference>
<comment type="caution">
    <text evidence="1">The sequence shown here is derived from an EMBL/GenBank/DDBJ whole genome shotgun (WGS) entry which is preliminary data.</text>
</comment>
<evidence type="ECO:0000313" key="2">
    <source>
        <dbReference type="Proteomes" id="UP001500945"/>
    </source>
</evidence>
<dbReference type="Proteomes" id="UP001500945">
    <property type="component" value="Unassembled WGS sequence"/>
</dbReference>
<name>A0ABP8KIF3_9MICO</name>
<organism evidence="1 2">
    <name type="scientific">Fodinibacter luteus</name>
    <dbReference type="NCBI Taxonomy" id="552064"/>
    <lineage>
        <taxon>Bacteria</taxon>
        <taxon>Bacillati</taxon>
        <taxon>Actinomycetota</taxon>
        <taxon>Actinomycetes</taxon>
        <taxon>Micrococcales</taxon>
        <taxon>Intrasporangiaceae</taxon>
        <taxon>Fodinibacter (ex Wang et al. 2009)</taxon>
    </lineage>
</organism>
<protein>
    <submittedName>
        <fullName evidence="1">Uncharacterized protein</fullName>
    </submittedName>
</protein>
<accession>A0ABP8KIF3</accession>
<reference evidence="2" key="1">
    <citation type="journal article" date="2019" name="Int. J. Syst. Evol. Microbiol.">
        <title>The Global Catalogue of Microorganisms (GCM) 10K type strain sequencing project: providing services to taxonomists for standard genome sequencing and annotation.</title>
        <authorList>
            <consortium name="The Broad Institute Genomics Platform"/>
            <consortium name="The Broad Institute Genome Sequencing Center for Infectious Disease"/>
            <person name="Wu L."/>
            <person name="Ma J."/>
        </authorList>
    </citation>
    <scope>NUCLEOTIDE SEQUENCE [LARGE SCALE GENOMIC DNA]</scope>
    <source>
        <strain evidence="2">JCM 17809</strain>
    </source>
</reference>
<proteinExistence type="predicted"/>
<gene>
    <name evidence="1" type="ORF">GCM10023168_24630</name>
</gene>
<sequence>MTGLVIDTAPLPVRRTMRGTAGVGSASPLGRSTSMTRIRTQLAAATLAAVATVVVAAAPAQARILDQFTWSFEETGSFDDCGFTIESDFSSSGTTVIRTVHGTDELWFASIAVRSEEVLTNPETGEWLRIVSRGLLKESGPATEVADGVFTHTYSEAGNPVTILDSDGKVVARDTGLLRWVYTFDTLSDGEPGGFVLDEVLVKEAGPHPMFHADWCGVFTDLIG</sequence>
<evidence type="ECO:0000313" key="1">
    <source>
        <dbReference type="EMBL" id="GAA4407950.1"/>
    </source>
</evidence>
<keyword evidence="2" id="KW-1185">Reference proteome</keyword>